<protein>
    <recommendedName>
        <fullName evidence="1">PPIase cyclophilin-type domain-containing protein</fullName>
    </recommendedName>
</protein>
<dbReference type="PROSITE" id="PS50072">
    <property type="entry name" value="CSA_PPIASE_2"/>
    <property type="match status" value="1"/>
</dbReference>
<dbReference type="Gene3D" id="2.40.100.10">
    <property type="entry name" value="Cyclophilin-like"/>
    <property type="match status" value="1"/>
</dbReference>
<name>A0A9N9TCN0_PHYSR</name>
<dbReference type="PANTHER" id="PTHR11071">
    <property type="entry name" value="PEPTIDYL-PROLYL CIS-TRANS ISOMERASE"/>
    <property type="match status" value="1"/>
</dbReference>
<reference evidence="2" key="1">
    <citation type="submission" date="2022-01" db="EMBL/GenBank/DDBJ databases">
        <authorList>
            <person name="King R."/>
        </authorList>
    </citation>
    <scope>NUCLEOTIDE SEQUENCE</scope>
</reference>
<dbReference type="CDD" id="cd00317">
    <property type="entry name" value="cyclophilin"/>
    <property type="match status" value="1"/>
</dbReference>
<evidence type="ECO:0000313" key="3">
    <source>
        <dbReference type="Proteomes" id="UP001153712"/>
    </source>
</evidence>
<dbReference type="PRINTS" id="PR00153">
    <property type="entry name" value="CSAPPISMRASE"/>
</dbReference>
<feature type="domain" description="PPIase cyclophilin-type" evidence="1">
    <location>
        <begin position="131"/>
        <end position="278"/>
    </location>
</feature>
<gene>
    <name evidence="2" type="ORF">PHYEVI_LOCUS177</name>
</gene>
<dbReference type="PANTHER" id="PTHR11071:SF561">
    <property type="entry name" value="PEPTIDYL-PROLYL CIS-TRANS ISOMERASE D-RELATED"/>
    <property type="match status" value="1"/>
</dbReference>
<evidence type="ECO:0000259" key="1">
    <source>
        <dbReference type="PROSITE" id="PS50072"/>
    </source>
</evidence>
<dbReference type="Proteomes" id="UP001153712">
    <property type="component" value="Chromosome 1"/>
</dbReference>
<dbReference type="EMBL" id="OU900094">
    <property type="protein sequence ID" value="CAG9853705.1"/>
    <property type="molecule type" value="Genomic_DNA"/>
</dbReference>
<dbReference type="GO" id="GO:0003755">
    <property type="term" value="F:peptidyl-prolyl cis-trans isomerase activity"/>
    <property type="evidence" value="ECO:0007669"/>
    <property type="project" value="InterPro"/>
</dbReference>
<dbReference type="AlphaFoldDB" id="A0A9N9TCN0"/>
<evidence type="ECO:0000313" key="2">
    <source>
        <dbReference type="EMBL" id="CAG9853705.1"/>
    </source>
</evidence>
<dbReference type="Pfam" id="PF00160">
    <property type="entry name" value="Pro_isomerase"/>
    <property type="match status" value="1"/>
</dbReference>
<dbReference type="SUPFAM" id="SSF50891">
    <property type="entry name" value="Cyclophilin-like"/>
    <property type="match status" value="1"/>
</dbReference>
<dbReference type="InterPro" id="IPR029000">
    <property type="entry name" value="Cyclophilin-like_dom_sf"/>
</dbReference>
<dbReference type="OrthoDB" id="408413at2759"/>
<proteinExistence type="predicted"/>
<keyword evidence="3" id="KW-1185">Reference proteome</keyword>
<accession>A0A9N9TCN0</accession>
<dbReference type="GO" id="GO:0005737">
    <property type="term" value="C:cytoplasm"/>
    <property type="evidence" value="ECO:0007669"/>
    <property type="project" value="TreeGrafter"/>
</dbReference>
<dbReference type="InterPro" id="IPR002130">
    <property type="entry name" value="Cyclophilin-type_PPIase_dom"/>
</dbReference>
<organism evidence="2 3">
    <name type="scientific">Phyllotreta striolata</name>
    <name type="common">Striped flea beetle</name>
    <name type="synonym">Crioceris striolata</name>
    <dbReference type="NCBI Taxonomy" id="444603"/>
    <lineage>
        <taxon>Eukaryota</taxon>
        <taxon>Metazoa</taxon>
        <taxon>Ecdysozoa</taxon>
        <taxon>Arthropoda</taxon>
        <taxon>Hexapoda</taxon>
        <taxon>Insecta</taxon>
        <taxon>Pterygota</taxon>
        <taxon>Neoptera</taxon>
        <taxon>Endopterygota</taxon>
        <taxon>Coleoptera</taxon>
        <taxon>Polyphaga</taxon>
        <taxon>Cucujiformia</taxon>
        <taxon>Chrysomeloidea</taxon>
        <taxon>Chrysomelidae</taxon>
        <taxon>Galerucinae</taxon>
        <taxon>Alticini</taxon>
        <taxon>Phyllotreta</taxon>
    </lineage>
</organism>
<sequence length="395" mass="45738">MTDEAVQVKDKFFVAGLIPSPEFQKCRYIVKKLYMSHPGQYERPEIRSMLNVEWEEFLTKLKRTYGNGVWGIRRNVIVFNRGEFVGDDKVLLDNIVKLYQFSFNTNWSDMGNCHLVDVFQNIMDKFRQLVYMMISINGRVIGTLLFELYSDIVPLACENFLNKCKNPEEGFSGTPVHRIVKNSWVQCGGWGIPERQMRCENYVVPHNRRGVLCTTNTGRHKNNTSQFFITLGPTPWMDQKYVAFGQLIQGAEILRQIEEVPTYYEAPKYSIIIEMTGEVTLDRIPDYLSSNQRQEFEALLPTIFYDGLLDAKSYDQISPTASKFDWMKYKKGMYGLKSDLKSYLPFMHLLDYMIPLGGEGDDKNVIDSKIAEDIRLTITQKLNSFTLPKISDITL</sequence>